<protein>
    <submittedName>
        <fullName evidence="1">Uncharacterized protein</fullName>
    </submittedName>
</protein>
<keyword evidence="1" id="KW-0614">Plasmid</keyword>
<accession>A0A060PRI3</accession>
<sequence length="266" mass="30369">METGELNSIPLTHAVSMHTDDQCRCKHSVESYAGKYLKQLINLNLRDAKSEVSEQNIPAVFDFEKYGSLEGYNEYLSSVQKGNWRRQINRAAREGYYCAFFDRSSRVPDIHLVNTSTAVRAQGEMSSHYFKSIEELGGYPTARFDFKAPKCNRHWDIWLGVFQPSEGYRQGDVVVGSRLFAYAHLRRLGDLFIYALFLGHYDYLKDGVMQLLHSYVVESIYKKSFPFLGGDNSPLLVYGGYKHGGIGRETWKRRAGFEPATVLASE</sequence>
<dbReference type="EMBL" id="AP013062">
    <property type="protein sequence ID" value="BAO94065.1"/>
    <property type="molecule type" value="Genomic_DNA"/>
</dbReference>
<organism evidence="1 2">
    <name type="scientific">Caballeronia insecticola</name>
    <dbReference type="NCBI Taxonomy" id="758793"/>
    <lineage>
        <taxon>Bacteria</taxon>
        <taxon>Pseudomonadati</taxon>
        <taxon>Pseudomonadota</taxon>
        <taxon>Betaproteobacteria</taxon>
        <taxon>Burkholderiales</taxon>
        <taxon>Burkholderiaceae</taxon>
        <taxon>Caballeronia</taxon>
    </lineage>
</organism>
<proteinExistence type="predicted"/>
<evidence type="ECO:0000313" key="2">
    <source>
        <dbReference type="Proteomes" id="UP000013966"/>
    </source>
</evidence>
<gene>
    <name evidence="1" type="ORF">BRPE64_ECDS01830</name>
</gene>
<dbReference type="KEGG" id="buo:BRPE64_ECDS01830"/>
<dbReference type="AlphaFoldDB" id="A0A060PRI3"/>
<reference evidence="1 2" key="2">
    <citation type="journal article" date="2018" name="Int. J. Syst. Evol. Microbiol.">
        <title>Burkholderia insecticola sp. nov., a gut symbiotic bacterium of the bean bug Riptortus pedestris.</title>
        <authorList>
            <person name="Takeshita K."/>
            <person name="Tamaki H."/>
            <person name="Ohbayashi T."/>
            <person name="Meng X.-Y."/>
            <person name="Sone T."/>
            <person name="Mitani Y."/>
            <person name="Peeters C."/>
            <person name="Kikuchi Y."/>
            <person name="Vandamme P."/>
        </authorList>
    </citation>
    <scope>NUCLEOTIDE SEQUENCE [LARGE SCALE GENOMIC DNA]</scope>
    <source>
        <strain evidence="1">RPE64</strain>
        <plasmid evidence="1 2">p2</plasmid>
    </source>
</reference>
<dbReference type="Proteomes" id="UP000013966">
    <property type="component" value="Plasmid p2"/>
</dbReference>
<name>A0A060PRI3_9BURK</name>
<keyword evidence="2" id="KW-1185">Reference proteome</keyword>
<reference evidence="1 2" key="1">
    <citation type="journal article" date="2013" name="Genome Announc.">
        <title>Complete Genome Sequence of Burkholderia sp. Strain RPE64, Bacterial Symbiont of the Bean Bug Riptortus pedestris.</title>
        <authorList>
            <person name="Shibata T.F."/>
            <person name="Maeda T."/>
            <person name="Nikoh N."/>
            <person name="Yamaguchi K."/>
            <person name="Oshima K."/>
            <person name="Hattori M."/>
            <person name="Nishiyama T."/>
            <person name="Hasebe M."/>
            <person name="Fukatsu T."/>
            <person name="Kikuchi Y."/>
            <person name="Shigenobu S."/>
        </authorList>
    </citation>
    <scope>NUCLEOTIDE SEQUENCE [LARGE SCALE GENOMIC DNA]</scope>
    <source>
        <plasmid evidence="1 2">p2</plasmid>
    </source>
</reference>
<geneLocation type="plasmid" evidence="1 2">
    <name>p2</name>
</geneLocation>
<dbReference type="HOGENOM" id="CLU_1044584_0_0_4"/>
<evidence type="ECO:0000313" key="1">
    <source>
        <dbReference type="EMBL" id="BAO94065.1"/>
    </source>
</evidence>